<dbReference type="Pfam" id="PF00106">
    <property type="entry name" value="adh_short"/>
    <property type="match status" value="1"/>
</dbReference>
<dbReference type="PANTHER" id="PTHR44196">
    <property type="entry name" value="DEHYDROGENASE/REDUCTASE SDR FAMILY MEMBER 7B"/>
    <property type="match status" value="1"/>
</dbReference>
<dbReference type="OrthoDB" id="9797538at2"/>
<evidence type="ECO:0000256" key="3">
    <source>
        <dbReference type="RuleBase" id="RU000363"/>
    </source>
</evidence>
<dbReference type="EMBL" id="MRDE01000072">
    <property type="protein sequence ID" value="OMH23644.1"/>
    <property type="molecule type" value="Genomic_DNA"/>
</dbReference>
<dbReference type="PRINTS" id="PR00081">
    <property type="entry name" value="GDHRDH"/>
</dbReference>
<name>A0A1R1L7Y2_9MICC</name>
<evidence type="ECO:0000256" key="1">
    <source>
        <dbReference type="ARBA" id="ARBA00006484"/>
    </source>
</evidence>
<dbReference type="CDD" id="cd05233">
    <property type="entry name" value="SDR_c"/>
    <property type="match status" value="1"/>
</dbReference>
<organism evidence="4 5">
    <name type="scientific">Tersicoccus phoenicis</name>
    <dbReference type="NCBI Taxonomy" id="554083"/>
    <lineage>
        <taxon>Bacteria</taxon>
        <taxon>Bacillati</taxon>
        <taxon>Actinomycetota</taxon>
        <taxon>Actinomycetes</taxon>
        <taxon>Micrococcales</taxon>
        <taxon>Micrococcaceae</taxon>
        <taxon>Tersicoccus</taxon>
    </lineage>
</organism>
<dbReference type="InterPro" id="IPR036291">
    <property type="entry name" value="NAD(P)-bd_dom_sf"/>
</dbReference>
<dbReference type="STRING" id="554083.BKD30_12210"/>
<dbReference type="PANTHER" id="PTHR44196:SF2">
    <property type="entry name" value="SHORT-CHAIN DEHYDROGENASE-RELATED"/>
    <property type="match status" value="1"/>
</dbReference>
<evidence type="ECO:0000313" key="4">
    <source>
        <dbReference type="EMBL" id="OMH23644.1"/>
    </source>
</evidence>
<sequence length="251" mass="26966">MTTALVTGASAGLGTEFTRQLAAAGHDVVLVARDAERLAALADELHRDHGVRTEVLPADLVAQDGLAAVRARIEQDEDPVTVLVNNAGYGILTDFIDTPVADEQRMLRLLVEVPLVLGHTAIRAMATRGGGHVVNVSSVAGFIPRGSYGAAKAWLISFSRWANVRYRPRGVVVTAVCPGLVHTEFHRRMELDTRNIPGFAWLDAPRVVREALAGAFDGRAVVVPSKRYRVVVAASRVLPDRLMAAAGRLGR</sequence>
<comment type="similarity">
    <text evidence="1 3">Belongs to the short-chain dehydrogenases/reductases (SDR) family.</text>
</comment>
<dbReference type="Gene3D" id="3.40.50.720">
    <property type="entry name" value="NAD(P)-binding Rossmann-like Domain"/>
    <property type="match status" value="1"/>
</dbReference>
<accession>A0A1R1L7Y2</accession>
<evidence type="ECO:0000256" key="2">
    <source>
        <dbReference type="ARBA" id="ARBA00023002"/>
    </source>
</evidence>
<evidence type="ECO:0000313" key="5">
    <source>
        <dbReference type="Proteomes" id="UP000187085"/>
    </source>
</evidence>
<comment type="caution">
    <text evidence="4">The sequence shown here is derived from an EMBL/GenBank/DDBJ whole genome shotgun (WGS) entry which is preliminary data.</text>
</comment>
<reference evidence="4 5" key="1">
    <citation type="submission" date="2016-12" db="EMBL/GenBank/DDBJ databases">
        <title>Draft genome of Tersicoccus phoenicis 1P05MA.</title>
        <authorList>
            <person name="Nakajima Y."/>
            <person name="Yoshizawa S."/>
            <person name="Nakamura K."/>
            <person name="Ogura Y."/>
            <person name="Hayashi T."/>
            <person name="Kogure K."/>
        </authorList>
    </citation>
    <scope>NUCLEOTIDE SEQUENCE [LARGE SCALE GENOMIC DNA]</scope>
    <source>
        <strain evidence="4 5">1p05MA</strain>
    </source>
</reference>
<proteinExistence type="inferred from homology"/>
<keyword evidence="2" id="KW-0560">Oxidoreductase</keyword>
<keyword evidence="5" id="KW-1185">Reference proteome</keyword>
<dbReference type="GO" id="GO:0016491">
    <property type="term" value="F:oxidoreductase activity"/>
    <property type="evidence" value="ECO:0007669"/>
    <property type="project" value="UniProtKB-KW"/>
</dbReference>
<dbReference type="RefSeq" id="WP_076704917.1">
    <property type="nucleotide sequence ID" value="NZ_MRDE01000072.1"/>
</dbReference>
<protein>
    <submittedName>
        <fullName evidence="4">Short-chain dehydrogenase</fullName>
    </submittedName>
</protein>
<dbReference type="Proteomes" id="UP000187085">
    <property type="component" value="Unassembled WGS sequence"/>
</dbReference>
<dbReference type="AlphaFoldDB" id="A0A1R1L7Y2"/>
<dbReference type="GO" id="GO:0016020">
    <property type="term" value="C:membrane"/>
    <property type="evidence" value="ECO:0007669"/>
    <property type="project" value="TreeGrafter"/>
</dbReference>
<dbReference type="PRINTS" id="PR00080">
    <property type="entry name" value="SDRFAMILY"/>
</dbReference>
<dbReference type="SUPFAM" id="SSF51735">
    <property type="entry name" value="NAD(P)-binding Rossmann-fold domains"/>
    <property type="match status" value="1"/>
</dbReference>
<dbReference type="InterPro" id="IPR002347">
    <property type="entry name" value="SDR_fam"/>
</dbReference>
<dbReference type="PIRSF" id="PIRSF000126">
    <property type="entry name" value="11-beta-HSD1"/>
    <property type="match status" value="1"/>
</dbReference>
<gene>
    <name evidence="4" type="ORF">BKD30_12210</name>
</gene>